<feature type="binding site" evidence="3">
    <location>
        <position position="72"/>
    </location>
    <ligand>
        <name>shikimate</name>
        <dbReference type="ChEBI" id="CHEBI:36208"/>
    </ligand>
</feature>
<feature type="binding site" evidence="3">
    <location>
        <position position="254"/>
    </location>
    <ligand>
        <name>NADP(+)</name>
        <dbReference type="ChEBI" id="CHEBI:58349"/>
    </ligand>
</feature>
<organism evidence="6 7">
    <name type="scientific">Fimbriimonas ginsengisoli Gsoil 348</name>
    <dbReference type="NCBI Taxonomy" id="661478"/>
    <lineage>
        <taxon>Bacteria</taxon>
        <taxon>Bacillati</taxon>
        <taxon>Armatimonadota</taxon>
        <taxon>Fimbriimonadia</taxon>
        <taxon>Fimbriimonadales</taxon>
        <taxon>Fimbriimonadaceae</taxon>
        <taxon>Fimbriimonas</taxon>
    </lineage>
</organism>
<dbReference type="GO" id="GO:0009423">
    <property type="term" value="P:chorismate biosynthetic process"/>
    <property type="evidence" value="ECO:0007669"/>
    <property type="project" value="UniProtKB-UniRule"/>
</dbReference>
<feature type="binding site" evidence="3">
    <location>
        <position position="261"/>
    </location>
    <ligand>
        <name>shikimate</name>
        <dbReference type="ChEBI" id="CHEBI:36208"/>
    </ligand>
</feature>
<dbReference type="PANTHER" id="PTHR21089">
    <property type="entry name" value="SHIKIMATE DEHYDROGENASE"/>
    <property type="match status" value="1"/>
</dbReference>
<keyword evidence="7" id="KW-1185">Reference proteome</keyword>
<dbReference type="SUPFAM" id="SSF53223">
    <property type="entry name" value="Aminoacid dehydrogenase-like, N-terminal domain"/>
    <property type="match status" value="1"/>
</dbReference>
<feature type="binding site" evidence="3">
    <location>
        <position position="97"/>
    </location>
    <ligand>
        <name>shikimate</name>
        <dbReference type="ChEBI" id="CHEBI:36208"/>
    </ligand>
</feature>
<evidence type="ECO:0000256" key="2">
    <source>
        <dbReference type="ARBA" id="ARBA00023141"/>
    </source>
</evidence>
<feature type="binding site" evidence="3">
    <location>
        <position position="231"/>
    </location>
    <ligand>
        <name>NADP(+)</name>
        <dbReference type="ChEBI" id="CHEBI:58349"/>
    </ligand>
</feature>
<dbReference type="InterPro" id="IPR013708">
    <property type="entry name" value="Shikimate_DH-bd_N"/>
</dbReference>
<feature type="binding site" evidence="3">
    <location>
        <position position="110"/>
    </location>
    <ligand>
        <name>shikimate</name>
        <dbReference type="ChEBI" id="CHEBI:36208"/>
    </ligand>
</feature>
<dbReference type="Gene3D" id="3.40.50.720">
    <property type="entry name" value="NAD(P)-binding Rossmann-like Domain"/>
    <property type="match status" value="1"/>
</dbReference>
<evidence type="ECO:0000256" key="3">
    <source>
        <dbReference type="HAMAP-Rule" id="MF_00222"/>
    </source>
</evidence>
<dbReference type="InterPro" id="IPR022893">
    <property type="entry name" value="Shikimate_DH_fam"/>
</dbReference>
<proteinExistence type="inferred from homology"/>
<evidence type="ECO:0000259" key="5">
    <source>
        <dbReference type="Pfam" id="PF18317"/>
    </source>
</evidence>
<dbReference type="Pfam" id="PF18317">
    <property type="entry name" value="SDH_C"/>
    <property type="match status" value="1"/>
</dbReference>
<dbReference type="SUPFAM" id="SSF51735">
    <property type="entry name" value="NAD(P)-binding Rossmann-fold domains"/>
    <property type="match status" value="1"/>
</dbReference>
<feature type="domain" description="Shikimate dehydrogenase substrate binding N-terminal" evidence="4">
    <location>
        <begin position="17"/>
        <end position="99"/>
    </location>
</feature>
<name>A0A068NNT4_FIMGI</name>
<keyword evidence="2 3" id="KW-0057">Aromatic amino acid biosynthesis</keyword>
<accession>A0A068NNT4</accession>
<dbReference type="PANTHER" id="PTHR21089:SF1">
    <property type="entry name" value="BIFUNCTIONAL 3-DEHYDROQUINATE DEHYDRATASE_SHIKIMATE DEHYDROGENASE, CHLOROPLASTIC"/>
    <property type="match status" value="1"/>
</dbReference>
<comment type="subunit">
    <text evidence="3">Homodimer.</text>
</comment>
<dbReference type="Pfam" id="PF08501">
    <property type="entry name" value="Shikimate_dh_N"/>
    <property type="match status" value="1"/>
</dbReference>
<feature type="binding site" evidence="3">
    <location>
        <begin position="25"/>
        <end position="27"/>
    </location>
    <ligand>
        <name>shikimate</name>
        <dbReference type="ChEBI" id="CHEBI:36208"/>
    </ligand>
</feature>
<dbReference type="EC" id="1.1.1.25" evidence="3"/>
<feature type="domain" description="SDH C-terminal" evidence="5">
    <location>
        <begin position="258"/>
        <end position="283"/>
    </location>
</feature>
<dbReference type="HAMAP" id="MF_00222">
    <property type="entry name" value="Shikimate_DH_AroE"/>
    <property type="match status" value="1"/>
</dbReference>
<protein>
    <recommendedName>
        <fullName evidence="3">Shikimate dehydrogenase (NADP(+))</fullName>
        <shortName evidence="3">SDH</shortName>
        <ecNumber evidence="3">1.1.1.25</ecNumber>
    </recommendedName>
</protein>
<dbReference type="GO" id="GO:0004764">
    <property type="term" value="F:shikimate 3-dehydrogenase (NADP+) activity"/>
    <property type="evidence" value="ECO:0007669"/>
    <property type="project" value="UniProtKB-UniRule"/>
</dbReference>
<dbReference type="Proteomes" id="UP000027982">
    <property type="component" value="Chromosome"/>
</dbReference>
<dbReference type="eggNOG" id="COG0169">
    <property type="taxonomic scope" value="Bacteria"/>
</dbReference>
<dbReference type="CDD" id="cd01065">
    <property type="entry name" value="NAD_bind_Shikimate_DH"/>
    <property type="match status" value="1"/>
</dbReference>
<dbReference type="UniPathway" id="UPA00053">
    <property type="reaction ID" value="UER00087"/>
</dbReference>
<dbReference type="Gene3D" id="3.40.50.10860">
    <property type="entry name" value="Leucine Dehydrogenase, chain A, domain 1"/>
    <property type="match status" value="1"/>
</dbReference>
<dbReference type="GO" id="GO:0009073">
    <property type="term" value="P:aromatic amino acid family biosynthetic process"/>
    <property type="evidence" value="ECO:0007669"/>
    <property type="project" value="UniProtKB-KW"/>
</dbReference>
<dbReference type="OrthoDB" id="9792692at2"/>
<evidence type="ECO:0000313" key="7">
    <source>
        <dbReference type="Proteomes" id="UP000027982"/>
    </source>
</evidence>
<sequence>MNQVFPWREAPAAEFAVIGDPVSHSLSPRMHQAAYAALGLRYRYVAVHVPAGEVGPALDHLSALSYVGVNVTVPHKEDALKWCTQIDPLARRVQAANTLRLADKACINTDAPGFMETLESLRREAGSAVLSTINHQASTIKPTVLLLGAGGSARALAFALAQAGWRLRIYNRTRERAVEMLNGLEIEAELLSQPDPEGADLILNTTSASLQGASLGIPWENASRDAVAYDLMYAEGGTPFLREAAERGLRTCDGRPLLAAQGALAFEWWLGVPAPRQVMLEALD</sequence>
<comment type="catalytic activity">
    <reaction evidence="3">
        <text>shikimate + NADP(+) = 3-dehydroshikimate + NADPH + H(+)</text>
        <dbReference type="Rhea" id="RHEA:17737"/>
        <dbReference type="ChEBI" id="CHEBI:15378"/>
        <dbReference type="ChEBI" id="CHEBI:16630"/>
        <dbReference type="ChEBI" id="CHEBI:36208"/>
        <dbReference type="ChEBI" id="CHEBI:57783"/>
        <dbReference type="ChEBI" id="CHEBI:58349"/>
        <dbReference type="EC" id="1.1.1.25"/>
    </reaction>
</comment>
<dbReference type="GO" id="GO:0050661">
    <property type="term" value="F:NADP binding"/>
    <property type="evidence" value="ECO:0007669"/>
    <property type="project" value="TreeGrafter"/>
</dbReference>
<dbReference type="AlphaFoldDB" id="A0A068NNT4"/>
<gene>
    <name evidence="3" type="primary">aroE</name>
    <name evidence="6" type="ORF">OP10G_1052</name>
</gene>
<keyword evidence="3" id="KW-0521">NADP</keyword>
<feature type="binding site" evidence="3">
    <location>
        <position position="233"/>
    </location>
    <ligand>
        <name>shikimate</name>
        <dbReference type="ChEBI" id="CHEBI:36208"/>
    </ligand>
</feature>
<comment type="pathway">
    <text evidence="1 3">Metabolic intermediate biosynthesis; chorismate biosynthesis; chorismate from D-erythrose 4-phosphate and phosphoenolpyruvate: step 4/7.</text>
</comment>
<keyword evidence="3" id="KW-0028">Amino-acid biosynthesis</keyword>
<feature type="binding site" evidence="3">
    <location>
        <begin position="148"/>
        <end position="152"/>
    </location>
    <ligand>
        <name>NADP(+)</name>
        <dbReference type="ChEBI" id="CHEBI:58349"/>
    </ligand>
</feature>
<dbReference type="EMBL" id="CP007139">
    <property type="protein sequence ID" value="AIE84420.1"/>
    <property type="molecule type" value="Genomic_DNA"/>
</dbReference>
<keyword evidence="3" id="KW-0560">Oxidoreductase</keyword>
<comment type="caution">
    <text evidence="3">Lacks conserved residue(s) required for the propagation of feature annotation.</text>
</comment>
<dbReference type="GO" id="GO:0008652">
    <property type="term" value="P:amino acid biosynthetic process"/>
    <property type="evidence" value="ECO:0007669"/>
    <property type="project" value="UniProtKB-KW"/>
</dbReference>
<evidence type="ECO:0000259" key="4">
    <source>
        <dbReference type="Pfam" id="PF08501"/>
    </source>
</evidence>
<dbReference type="GO" id="GO:0019632">
    <property type="term" value="P:shikimate metabolic process"/>
    <property type="evidence" value="ECO:0007669"/>
    <property type="project" value="TreeGrafter"/>
</dbReference>
<reference evidence="6 7" key="1">
    <citation type="journal article" date="2014" name="PLoS ONE">
        <title>The first complete genome sequence of the class fimbriimonadia in the phylum armatimonadetes.</title>
        <authorList>
            <person name="Hu Z.Y."/>
            <person name="Wang Y.Z."/>
            <person name="Im W.T."/>
            <person name="Wang S.Y."/>
            <person name="Zhao G.P."/>
            <person name="Zheng H.J."/>
            <person name="Quan Z.X."/>
        </authorList>
    </citation>
    <scope>NUCLEOTIDE SEQUENCE [LARGE SCALE GENOMIC DNA]</scope>
    <source>
        <strain evidence="6">Gsoil 348</strain>
    </source>
</reference>
<dbReference type="KEGG" id="fgi:OP10G_1052"/>
<dbReference type="InterPro" id="IPR041121">
    <property type="entry name" value="SDH_C"/>
</dbReference>
<dbReference type="RefSeq" id="WP_025226942.1">
    <property type="nucleotide sequence ID" value="NZ_CP007139.1"/>
</dbReference>
<dbReference type="InterPro" id="IPR036291">
    <property type="entry name" value="NAD(P)-bd_dom_sf"/>
</dbReference>
<comment type="similarity">
    <text evidence="3">Belongs to the shikimate dehydrogenase family.</text>
</comment>
<feature type="active site" description="Proton acceptor" evidence="3">
    <location>
        <position position="76"/>
    </location>
</feature>
<dbReference type="InterPro" id="IPR046346">
    <property type="entry name" value="Aminoacid_DH-like_N_sf"/>
</dbReference>
<evidence type="ECO:0000313" key="6">
    <source>
        <dbReference type="EMBL" id="AIE84420.1"/>
    </source>
</evidence>
<dbReference type="STRING" id="661478.OP10G_1052"/>
<comment type="function">
    <text evidence="3">Involved in the biosynthesis of the chorismate, which leads to the biosynthesis of aromatic amino acids. Catalyzes the reversible NADPH linked reduction of 3-dehydroshikimate (DHSA) to yield shikimate (SA).</text>
</comment>
<dbReference type="HOGENOM" id="CLU_044063_4_1_0"/>
<evidence type="ECO:0000256" key="1">
    <source>
        <dbReference type="ARBA" id="ARBA00004871"/>
    </source>
</evidence>
<feature type="binding site" evidence="3">
    <location>
        <begin position="171"/>
        <end position="176"/>
    </location>
    <ligand>
        <name>NADP(+)</name>
        <dbReference type="ChEBI" id="CHEBI:58349"/>
    </ligand>
</feature>
<dbReference type="GO" id="GO:0005829">
    <property type="term" value="C:cytosol"/>
    <property type="evidence" value="ECO:0007669"/>
    <property type="project" value="TreeGrafter"/>
</dbReference>